<evidence type="ECO:0000313" key="4">
    <source>
        <dbReference type="EMBL" id="UXD22469.1"/>
    </source>
</evidence>
<evidence type="ECO:0000256" key="3">
    <source>
        <dbReference type="SAM" id="Coils"/>
    </source>
</evidence>
<sequence>MSNKEISQEALQLLAQYEQLKGLVTALANELEKQKLTLEDINVTLKELEKLEGKKEGLVPLGVVLSKAEISDEVLVPIGANYYVSMKAKDAIEKVKELKKIYEENVKNTEKNLNELLAALSAIEGKLVDLQRGAQSAGKAEEGAKESSK</sequence>
<dbReference type="SUPFAM" id="SSF46579">
    <property type="entry name" value="Prefoldin"/>
    <property type="match status" value="1"/>
</dbReference>
<protein>
    <recommendedName>
        <fullName evidence="2">Prefoldin subunit alpha</fullName>
    </recommendedName>
</protein>
<organism evidence="4 5">
    <name type="scientific">Ignicoccus pacificus DSM 13166</name>
    <dbReference type="NCBI Taxonomy" id="940294"/>
    <lineage>
        <taxon>Archaea</taxon>
        <taxon>Thermoproteota</taxon>
        <taxon>Thermoprotei</taxon>
        <taxon>Desulfurococcales</taxon>
        <taxon>Desulfurococcaceae</taxon>
        <taxon>Ignicoccus</taxon>
    </lineage>
</organism>
<dbReference type="GO" id="GO:0006457">
    <property type="term" value="P:protein folding"/>
    <property type="evidence" value="ECO:0007669"/>
    <property type="project" value="UniProtKB-UniRule"/>
</dbReference>
<dbReference type="Gene3D" id="1.10.287.370">
    <property type="match status" value="1"/>
</dbReference>
<dbReference type="InterPro" id="IPR004127">
    <property type="entry name" value="Prefoldin_subunit_alpha"/>
</dbReference>
<keyword evidence="5" id="KW-1185">Reference proteome</keyword>
<name>A0A977PLG2_9CREN</name>
<dbReference type="Proteomes" id="UP001063698">
    <property type="component" value="Chromosome"/>
</dbReference>
<keyword evidence="1" id="KW-0143">Chaperone</keyword>
<dbReference type="InterPro" id="IPR009053">
    <property type="entry name" value="Prefoldin"/>
</dbReference>
<gene>
    <name evidence="4" type="ORF">IPA_05095</name>
</gene>
<feature type="coiled-coil region" evidence="3">
    <location>
        <begin position="3"/>
        <end position="51"/>
    </location>
</feature>
<dbReference type="AlphaFoldDB" id="A0A977PLG2"/>
<dbReference type="KEGG" id="ipc:IPA_05095"/>
<evidence type="ECO:0000313" key="5">
    <source>
        <dbReference type="Proteomes" id="UP001063698"/>
    </source>
</evidence>
<keyword evidence="3" id="KW-0175">Coiled coil</keyword>
<feature type="coiled-coil region" evidence="3">
    <location>
        <begin position="85"/>
        <end position="126"/>
    </location>
</feature>
<dbReference type="Pfam" id="PF02996">
    <property type="entry name" value="Prefoldin"/>
    <property type="match status" value="1"/>
</dbReference>
<dbReference type="EMBL" id="CP006868">
    <property type="protein sequence ID" value="UXD22469.1"/>
    <property type="molecule type" value="Genomic_DNA"/>
</dbReference>
<accession>A0A977PLG2</accession>
<proteinExistence type="predicted"/>
<dbReference type="NCBIfam" id="TIGR00293">
    <property type="entry name" value="prefoldin subunit alpha"/>
    <property type="match status" value="1"/>
</dbReference>
<reference evidence="4" key="1">
    <citation type="submission" date="2013-11" db="EMBL/GenBank/DDBJ databases">
        <title>Comparative genomics of Ignicoccus.</title>
        <authorList>
            <person name="Podar M."/>
        </authorList>
    </citation>
    <scope>NUCLEOTIDE SEQUENCE</scope>
    <source>
        <strain evidence="4">DSM 13166</strain>
    </source>
</reference>
<evidence type="ECO:0000256" key="2">
    <source>
        <dbReference type="NCBIfam" id="TIGR00293"/>
    </source>
</evidence>
<evidence type="ECO:0000256" key="1">
    <source>
        <dbReference type="ARBA" id="ARBA00023186"/>
    </source>
</evidence>